<proteinExistence type="predicted"/>
<evidence type="ECO:0000256" key="1">
    <source>
        <dbReference type="SAM" id="MobiDB-lite"/>
    </source>
</evidence>
<sequence length="151" mass="16909">MVSKAISKTIEGMVIKTSKIVLKSNKATTLRDHGKDKSQSNGNVTRDSSKEGREDSVIELMTDSAPSHHSDIPDPVSFDEADGLGYGIKDHAIWIRDHGDSYEDIMRVFDANKLLYKQTPAPSDTWWQKHGQADVPRQSILHKEHSDHNSD</sequence>
<evidence type="ECO:0000313" key="2">
    <source>
        <dbReference type="EMBL" id="KAF2854576.1"/>
    </source>
</evidence>
<feature type="region of interest" description="Disordered" evidence="1">
    <location>
        <begin position="26"/>
        <end position="78"/>
    </location>
</feature>
<feature type="compositionally biased region" description="Basic and acidic residues" evidence="1">
    <location>
        <begin position="47"/>
        <end position="56"/>
    </location>
</feature>
<reference evidence="2" key="1">
    <citation type="submission" date="2020-01" db="EMBL/GenBank/DDBJ databases">
        <authorList>
            <consortium name="DOE Joint Genome Institute"/>
            <person name="Haridas S."/>
            <person name="Albert R."/>
            <person name="Binder M."/>
            <person name="Bloem J."/>
            <person name="Labutti K."/>
            <person name="Salamov A."/>
            <person name="Andreopoulos B."/>
            <person name="Baker S.E."/>
            <person name="Barry K."/>
            <person name="Bills G."/>
            <person name="Bluhm B.H."/>
            <person name="Cannon C."/>
            <person name="Castanera R."/>
            <person name="Culley D.E."/>
            <person name="Daum C."/>
            <person name="Ezra D."/>
            <person name="Gonzalez J.B."/>
            <person name="Henrissat B."/>
            <person name="Kuo A."/>
            <person name="Liang C."/>
            <person name="Lipzen A."/>
            <person name="Lutzoni F."/>
            <person name="Magnuson J."/>
            <person name="Mondo S."/>
            <person name="Nolan M."/>
            <person name="Ohm R."/>
            <person name="Pangilinan J."/>
            <person name="Park H.-J."/>
            <person name="Ramirez L."/>
            <person name="Alfaro M."/>
            <person name="Sun H."/>
            <person name="Tritt A."/>
            <person name="Yoshinaga Y."/>
            <person name="Zwiers L.-H."/>
            <person name="Turgeon B.G."/>
            <person name="Goodwin S.B."/>
            <person name="Spatafora J.W."/>
            <person name="Crous P.W."/>
            <person name="Grigoriev I.V."/>
        </authorList>
    </citation>
    <scope>NUCLEOTIDE SEQUENCE</scope>
    <source>
        <strain evidence="2">IPT5</strain>
    </source>
</reference>
<dbReference type="Proteomes" id="UP000799423">
    <property type="component" value="Unassembled WGS sequence"/>
</dbReference>
<feature type="compositionally biased region" description="Basic and acidic residues" evidence="1">
    <location>
        <begin position="29"/>
        <end position="38"/>
    </location>
</feature>
<protein>
    <submittedName>
        <fullName evidence="2">Uncharacterized protein</fullName>
    </submittedName>
</protein>
<evidence type="ECO:0000313" key="3">
    <source>
        <dbReference type="Proteomes" id="UP000799423"/>
    </source>
</evidence>
<feature type="compositionally biased region" description="Basic and acidic residues" evidence="1">
    <location>
        <begin position="141"/>
        <end position="151"/>
    </location>
</feature>
<gene>
    <name evidence="2" type="ORF">T440DRAFT_514475</name>
</gene>
<feature type="region of interest" description="Disordered" evidence="1">
    <location>
        <begin position="122"/>
        <end position="151"/>
    </location>
</feature>
<keyword evidence="3" id="KW-1185">Reference proteome</keyword>
<name>A0A6A7BGC3_9PLEO</name>
<accession>A0A6A7BGC3</accession>
<organism evidence="2 3">
    <name type="scientific">Plenodomus tracheiphilus IPT5</name>
    <dbReference type="NCBI Taxonomy" id="1408161"/>
    <lineage>
        <taxon>Eukaryota</taxon>
        <taxon>Fungi</taxon>
        <taxon>Dikarya</taxon>
        <taxon>Ascomycota</taxon>
        <taxon>Pezizomycotina</taxon>
        <taxon>Dothideomycetes</taxon>
        <taxon>Pleosporomycetidae</taxon>
        <taxon>Pleosporales</taxon>
        <taxon>Pleosporineae</taxon>
        <taxon>Leptosphaeriaceae</taxon>
        <taxon>Plenodomus</taxon>
    </lineage>
</organism>
<dbReference type="EMBL" id="MU006292">
    <property type="protein sequence ID" value="KAF2854576.1"/>
    <property type="molecule type" value="Genomic_DNA"/>
</dbReference>
<dbReference type="AlphaFoldDB" id="A0A6A7BGC3"/>